<comment type="caution">
    <text evidence="8">The sequence shown here is derived from an EMBL/GenBank/DDBJ whole genome shotgun (WGS) entry which is preliminary data.</text>
</comment>
<dbReference type="EMBL" id="WIXJ01000007">
    <property type="protein sequence ID" value="MQY52190.1"/>
    <property type="molecule type" value="Genomic_DNA"/>
</dbReference>
<protein>
    <recommendedName>
        <fullName evidence="2">Putative pyrophosphorylase ModD</fullName>
    </recommendedName>
</protein>
<dbReference type="GO" id="GO:0034213">
    <property type="term" value="P:quinolinate catabolic process"/>
    <property type="evidence" value="ECO:0007669"/>
    <property type="project" value="TreeGrafter"/>
</dbReference>
<organism evidence="8 9">
    <name type="scientific">Rhodocyclus tenuis</name>
    <name type="common">Rhodospirillum tenue</name>
    <dbReference type="NCBI Taxonomy" id="1066"/>
    <lineage>
        <taxon>Bacteria</taxon>
        <taxon>Pseudomonadati</taxon>
        <taxon>Pseudomonadota</taxon>
        <taxon>Betaproteobacteria</taxon>
        <taxon>Rhodocyclales</taxon>
        <taxon>Rhodocyclaceae</taxon>
        <taxon>Rhodocyclus</taxon>
    </lineage>
</organism>
<dbReference type="InterPro" id="IPR036068">
    <property type="entry name" value="Nicotinate_pribotase-like_C"/>
</dbReference>
<dbReference type="Pfam" id="PF01729">
    <property type="entry name" value="QRPTase_C"/>
    <property type="match status" value="1"/>
</dbReference>
<comment type="similarity">
    <text evidence="1 5">Belongs to the NadC/ModD family.</text>
</comment>
<dbReference type="FunFam" id="3.20.20.70:FF:000030">
    <property type="entry name" value="Nicotinate-nucleotide pyrophosphorylase, carboxylating"/>
    <property type="match status" value="1"/>
</dbReference>
<dbReference type="NCBIfam" id="TIGR01334">
    <property type="entry name" value="modD"/>
    <property type="match status" value="1"/>
</dbReference>
<dbReference type="InterPro" id="IPR027277">
    <property type="entry name" value="NadC/ModD"/>
</dbReference>
<dbReference type="Gene3D" id="3.90.1170.20">
    <property type="entry name" value="Quinolinate phosphoribosyl transferase, N-terminal domain"/>
    <property type="match status" value="1"/>
</dbReference>
<dbReference type="InterPro" id="IPR006242">
    <property type="entry name" value="ModD"/>
</dbReference>
<dbReference type="PANTHER" id="PTHR32179:SF4">
    <property type="entry name" value="PYROPHOSPHORYLASE MODD-RELATED"/>
    <property type="match status" value="1"/>
</dbReference>
<dbReference type="GO" id="GO:0005737">
    <property type="term" value="C:cytoplasm"/>
    <property type="evidence" value="ECO:0007669"/>
    <property type="project" value="TreeGrafter"/>
</dbReference>
<evidence type="ECO:0000313" key="9">
    <source>
        <dbReference type="Proteomes" id="UP000480275"/>
    </source>
</evidence>
<name>A0A6L5K040_RHOTE</name>
<keyword evidence="3 5" id="KW-0328">Glycosyltransferase</keyword>
<feature type="domain" description="Quinolinate phosphoribosyl transferase C-terminal" evidence="6">
    <location>
        <begin position="106"/>
        <end position="280"/>
    </location>
</feature>
<evidence type="ECO:0000256" key="2">
    <source>
        <dbReference type="ARBA" id="ARBA00019205"/>
    </source>
</evidence>
<accession>A0A6L5K040</accession>
<dbReference type="SUPFAM" id="SSF51690">
    <property type="entry name" value="Nicotinate/Quinolinate PRTase C-terminal domain-like"/>
    <property type="match status" value="1"/>
</dbReference>
<keyword evidence="4 5" id="KW-0808">Transferase</keyword>
<dbReference type="Gene3D" id="3.20.20.70">
    <property type="entry name" value="Aldolase class I"/>
    <property type="match status" value="1"/>
</dbReference>
<evidence type="ECO:0000256" key="5">
    <source>
        <dbReference type="PIRNR" id="PIRNR006250"/>
    </source>
</evidence>
<dbReference type="InterPro" id="IPR022412">
    <property type="entry name" value="Quinolinate_PRibosylTrfase_N"/>
</dbReference>
<dbReference type="InterPro" id="IPR037128">
    <property type="entry name" value="Quinolinate_PRibosylTase_N_sf"/>
</dbReference>
<proteinExistence type="inferred from homology"/>
<dbReference type="SUPFAM" id="SSF54675">
    <property type="entry name" value="Nicotinate/Quinolinate PRTase N-terminal domain-like"/>
    <property type="match status" value="1"/>
</dbReference>
<evidence type="ECO:0000259" key="6">
    <source>
        <dbReference type="Pfam" id="PF01729"/>
    </source>
</evidence>
<evidence type="ECO:0000256" key="1">
    <source>
        <dbReference type="ARBA" id="ARBA00009400"/>
    </source>
</evidence>
<dbReference type="Proteomes" id="UP000480275">
    <property type="component" value="Unassembled WGS sequence"/>
</dbReference>
<dbReference type="InterPro" id="IPR002638">
    <property type="entry name" value="Quinolinate_PRibosylTrfase_C"/>
</dbReference>
<evidence type="ECO:0000256" key="4">
    <source>
        <dbReference type="ARBA" id="ARBA00022679"/>
    </source>
</evidence>
<dbReference type="Pfam" id="PF02749">
    <property type="entry name" value="QRPTase_N"/>
    <property type="match status" value="1"/>
</dbReference>
<dbReference type="PIRSF" id="PIRSF006250">
    <property type="entry name" value="NadC_ModD"/>
    <property type="match status" value="1"/>
</dbReference>
<dbReference type="GO" id="GO:0004514">
    <property type="term" value="F:nicotinate-nucleotide diphosphorylase (carboxylating) activity"/>
    <property type="evidence" value="ECO:0007669"/>
    <property type="project" value="InterPro"/>
</dbReference>
<dbReference type="AlphaFoldDB" id="A0A6L5K040"/>
<dbReference type="GO" id="GO:0009435">
    <property type="term" value="P:NAD+ biosynthetic process"/>
    <property type="evidence" value="ECO:0007669"/>
    <property type="project" value="InterPro"/>
</dbReference>
<evidence type="ECO:0000256" key="3">
    <source>
        <dbReference type="ARBA" id="ARBA00022676"/>
    </source>
</evidence>
<evidence type="ECO:0000259" key="7">
    <source>
        <dbReference type="Pfam" id="PF02749"/>
    </source>
</evidence>
<dbReference type="InterPro" id="IPR013785">
    <property type="entry name" value="Aldolase_TIM"/>
</dbReference>
<gene>
    <name evidence="8" type="primary">modD</name>
    <name evidence="8" type="ORF">GHK24_10430</name>
</gene>
<evidence type="ECO:0000313" key="8">
    <source>
        <dbReference type="EMBL" id="MQY52190.1"/>
    </source>
</evidence>
<feature type="domain" description="Quinolinate phosphoribosyl transferase N-terminal" evidence="7">
    <location>
        <begin position="21"/>
        <end position="104"/>
    </location>
</feature>
<reference evidence="8 9" key="1">
    <citation type="submission" date="2019-10" db="EMBL/GenBank/DDBJ databases">
        <title>Whole-genome sequence of the purple nonsulfur photosynthetic bacterium Rhodocyclus tenuis.</title>
        <authorList>
            <person name="Kyndt J.A."/>
            <person name="Meyer T.E."/>
        </authorList>
    </citation>
    <scope>NUCLEOTIDE SEQUENCE [LARGE SCALE GENOMIC DNA]</scope>
    <source>
        <strain evidence="8 9">DSM 110</strain>
    </source>
</reference>
<dbReference type="PANTHER" id="PTHR32179">
    <property type="entry name" value="NICOTINATE-NUCLEOTIDE PYROPHOSPHORYLASE [CARBOXYLATING]"/>
    <property type="match status" value="1"/>
</dbReference>
<dbReference type="OrthoDB" id="8216773at2"/>
<sequence length="285" mass="29370">MSILSDDALHRLLSDDAPYGDLSTATLGIGAVTGRCEFRARQAMRLCGSEEAARLCELAGLQVSEPARSGTPLAADDLIFVATGTAAALHHAWKTAQVLIEWSSGIASRAARIVAAANGVTVACTRKSAPGTKALSVKAVRAGGARMHRLGLSETLLIFAEHRAFLSETPGETIARLRQQEPEKQIMVEVSDIATAVRWARAGADALQLEKFTPAAVAECRAALSANAANAAHSTRATRPLLLAAAGGVDADNAAAYVAAGAGLLVTSAPFYAPPCDVAVALCAC</sequence>